<proteinExistence type="predicted"/>
<dbReference type="InterPro" id="IPR036942">
    <property type="entry name" value="Beta-barrel_TonB_sf"/>
</dbReference>
<keyword evidence="7" id="KW-1185">Reference proteome</keyword>
<sequence length="810" mass="89367">MKSTILAVICCLVAASLSAQQLPTNQQIKGTVIDSASNKAMDFVTVALLDAQTKTAVKSVLSKSDGSFEINAVAGKRYKIVLAFIGYNNKTLDIDTAASNIDLGKILFATASRQLNEVTVTAVKPVMKQEVDRISYDVQADPESKAYTALDMMRKVPLLTVDASDAIKLKGSGAYKILVNGKESALMAKNPSDVLKAMPATNILKIEVITTPPAKYDAEGLAGIINIITKANTDQGYNIGINARHNTRWGQGANLNGTVKQGKFGFSGYTGFGKQPRNATTFGNVQSRLDSSQNITSVLNQTGENAFTGNYVYGSGELSYEIDSLNLLSGSFELYGENWKNFNSGTSETTGNIIERYSQVNNNTNHYTGIDAALNYQLGFTKSKEQLLTLSYKFSYSPNNAYNENFFTNRVNYAQADFRQDSRQGTKEHTAQIDYVHPLKKINIEAGGKAILRNNFADFATETLDSGSGLYIPNPDQSNVFNYQQNVYGIYNSYQLKLDKWSAKAGLRLEHTTVDATFDAGQPKLDNSYSNLIPSVSIQRKLKSSSINAGFTQRIRRPGIYQLNPYIDRSNPSFINTGNPDLKPELNNSFELTYSNFSKGSVNIGLSYAFSNNAIQNVVRQIDTTVTLTTFENTGSNKTLGLNFNTNHDITKKLSVNLNGQISRIWLEGSYNGQMYRNSGYVGNAFAGIGYKFEKGYRIGMNTGYYSGDVNLQGNSRFFIYNSYVVSKEFLNKNANISLMANNPYSNFWKNTSNTTTRDFVQTGYYNRLYRHFSIRVSYKFGKLNSDIKKNQRGIKNDDTSGGGKSGGNG</sequence>
<dbReference type="InterPro" id="IPR008969">
    <property type="entry name" value="CarboxyPept-like_regulatory"/>
</dbReference>
<dbReference type="Gene3D" id="2.170.130.10">
    <property type="entry name" value="TonB-dependent receptor, plug domain"/>
    <property type="match status" value="1"/>
</dbReference>
<dbReference type="InterPro" id="IPR041700">
    <property type="entry name" value="OMP_b-brl_3"/>
</dbReference>
<evidence type="ECO:0000256" key="2">
    <source>
        <dbReference type="ARBA" id="ARBA00023136"/>
    </source>
</evidence>
<name>A0A367GNE6_9SPHI</name>
<dbReference type="Pfam" id="PF13715">
    <property type="entry name" value="CarbopepD_reg_2"/>
    <property type="match status" value="1"/>
</dbReference>
<dbReference type="GO" id="GO:0009279">
    <property type="term" value="C:cell outer membrane"/>
    <property type="evidence" value="ECO:0007669"/>
    <property type="project" value="UniProtKB-SubCell"/>
</dbReference>
<evidence type="ECO:0000313" key="7">
    <source>
        <dbReference type="Proteomes" id="UP000253209"/>
    </source>
</evidence>
<gene>
    <name evidence="6" type="ORF">DJ568_10985</name>
</gene>
<dbReference type="Proteomes" id="UP000253209">
    <property type="component" value="Unassembled WGS sequence"/>
</dbReference>
<feature type="chain" id="PRO_5016619855" evidence="4">
    <location>
        <begin position="22"/>
        <end position="810"/>
    </location>
</feature>
<organism evidence="6 7">
    <name type="scientific">Mucilaginibacter hurinus</name>
    <dbReference type="NCBI Taxonomy" id="2201324"/>
    <lineage>
        <taxon>Bacteria</taxon>
        <taxon>Pseudomonadati</taxon>
        <taxon>Bacteroidota</taxon>
        <taxon>Sphingobacteriia</taxon>
        <taxon>Sphingobacteriales</taxon>
        <taxon>Sphingobacteriaceae</taxon>
        <taxon>Mucilaginibacter</taxon>
    </lineage>
</organism>
<keyword evidence="6" id="KW-0675">Receptor</keyword>
<dbReference type="AlphaFoldDB" id="A0A367GNE6"/>
<dbReference type="Gene3D" id="2.40.170.20">
    <property type="entry name" value="TonB-dependent receptor, beta-barrel domain"/>
    <property type="match status" value="1"/>
</dbReference>
<dbReference type="Pfam" id="PF14905">
    <property type="entry name" value="OMP_b-brl_3"/>
    <property type="match status" value="1"/>
</dbReference>
<dbReference type="OrthoDB" id="606851at2"/>
<evidence type="ECO:0000256" key="3">
    <source>
        <dbReference type="ARBA" id="ARBA00023237"/>
    </source>
</evidence>
<accession>A0A367GNE6</accession>
<keyword evidence="4" id="KW-0732">Signal</keyword>
<evidence type="ECO:0000259" key="5">
    <source>
        <dbReference type="Pfam" id="PF14905"/>
    </source>
</evidence>
<comment type="caution">
    <text evidence="6">The sequence shown here is derived from an EMBL/GenBank/DDBJ whole genome shotgun (WGS) entry which is preliminary data.</text>
</comment>
<dbReference type="SUPFAM" id="SSF49464">
    <property type="entry name" value="Carboxypeptidase regulatory domain-like"/>
    <property type="match status" value="1"/>
</dbReference>
<feature type="domain" description="Outer membrane protein beta-barrel" evidence="5">
    <location>
        <begin position="382"/>
        <end position="779"/>
    </location>
</feature>
<protein>
    <submittedName>
        <fullName evidence="6">TonB-dependent receptor</fullName>
    </submittedName>
</protein>
<evidence type="ECO:0000256" key="1">
    <source>
        <dbReference type="ARBA" id="ARBA00004442"/>
    </source>
</evidence>
<evidence type="ECO:0000256" key="4">
    <source>
        <dbReference type="SAM" id="SignalP"/>
    </source>
</evidence>
<dbReference type="InterPro" id="IPR037066">
    <property type="entry name" value="Plug_dom_sf"/>
</dbReference>
<keyword evidence="3" id="KW-0998">Cell outer membrane</keyword>
<dbReference type="EMBL" id="QGDC01000005">
    <property type="protein sequence ID" value="RCH54989.1"/>
    <property type="molecule type" value="Genomic_DNA"/>
</dbReference>
<feature type="signal peptide" evidence="4">
    <location>
        <begin position="1"/>
        <end position="21"/>
    </location>
</feature>
<keyword evidence="2" id="KW-0472">Membrane</keyword>
<dbReference type="RefSeq" id="WP_114005315.1">
    <property type="nucleotide sequence ID" value="NZ_QGDC01000005.1"/>
</dbReference>
<evidence type="ECO:0000313" key="6">
    <source>
        <dbReference type="EMBL" id="RCH54989.1"/>
    </source>
</evidence>
<dbReference type="SUPFAM" id="SSF56935">
    <property type="entry name" value="Porins"/>
    <property type="match status" value="1"/>
</dbReference>
<dbReference type="Gene3D" id="2.60.40.1120">
    <property type="entry name" value="Carboxypeptidase-like, regulatory domain"/>
    <property type="match status" value="1"/>
</dbReference>
<reference evidence="6 7" key="1">
    <citation type="submission" date="2018-05" db="EMBL/GenBank/DDBJ databases">
        <title>Mucilaginibacter hurinus sp. nov., isolated from briquette warehouse soil.</title>
        <authorList>
            <person name="Choi L."/>
        </authorList>
    </citation>
    <scope>NUCLEOTIDE SEQUENCE [LARGE SCALE GENOMIC DNA]</scope>
    <source>
        <strain evidence="6 7">ZR32</strain>
    </source>
</reference>
<comment type="subcellular location">
    <subcellularLocation>
        <location evidence="1">Cell outer membrane</location>
    </subcellularLocation>
</comment>